<proteinExistence type="predicted"/>
<reference evidence="1" key="1">
    <citation type="journal article" date="2015" name="Nature">
        <title>Complex archaea that bridge the gap between prokaryotes and eukaryotes.</title>
        <authorList>
            <person name="Spang A."/>
            <person name="Saw J.H."/>
            <person name="Jorgensen S.L."/>
            <person name="Zaremba-Niedzwiedzka K."/>
            <person name="Martijn J."/>
            <person name="Lind A.E."/>
            <person name="van Eijk R."/>
            <person name="Schleper C."/>
            <person name="Guy L."/>
            <person name="Ettema T.J."/>
        </authorList>
    </citation>
    <scope>NUCLEOTIDE SEQUENCE</scope>
</reference>
<accession>A0A0F8WPE4</accession>
<dbReference type="AlphaFoldDB" id="A0A0F8WPE4"/>
<protein>
    <submittedName>
        <fullName evidence="1">Uncharacterized protein</fullName>
    </submittedName>
</protein>
<evidence type="ECO:0000313" key="1">
    <source>
        <dbReference type="EMBL" id="KKK58772.1"/>
    </source>
</evidence>
<name>A0A0F8WPE4_9ZZZZ</name>
<dbReference type="EMBL" id="LAZR01063811">
    <property type="protein sequence ID" value="KKK58772.1"/>
    <property type="molecule type" value="Genomic_DNA"/>
</dbReference>
<comment type="caution">
    <text evidence="1">The sequence shown here is derived from an EMBL/GenBank/DDBJ whole genome shotgun (WGS) entry which is preliminary data.</text>
</comment>
<organism evidence="1">
    <name type="scientific">marine sediment metagenome</name>
    <dbReference type="NCBI Taxonomy" id="412755"/>
    <lineage>
        <taxon>unclassified sequences</taxon>
        <taxon>metagenomes</taxon>
        <taxon>ecological metagenomes</taxon>
    </lineage>
</organism>
<feature type="non-terminal residue" evidence="1">
    <location>
        <position position="1"/>
    </location>
</feature>
<gene>
    <name evidence="1" type="ORF">LCGC14_3041090</name>
</gene>
<sequence>LSPGDLVRDDDGNIVGCLNLVINN</sequence>